<evidence type="ECO:0000256" key="3">
    <source>
        <dbReference type="ARBA" id="ARBA00022741"/>
    </source>
</evidence>
<dbReference type="RefSeq" id="WP_191283852.1">
    <property type="nucleotide sequence ID" value="NZ_BNAI01000006.1"/>
</dbReference>
<keyword evidence="3" id="KW-0547">Nucleotide-binding</keyword>
<dbReference type="InterPro" id="IPR011611">
    <property type="entry name" value="PfkB_dom"/>
</dbReference>
<dbReference type="InterPro" id="IPR002173">
    <property type="entry name" value="Carboh/pur_kinase_PfkB_CS"/>
</dbReference>
<sequence>MTGAVVTLGETMGLLRATGIGSLEHMSDFALHIGGAESNVAIGAARLGRSAVWIGRVGDDALGRRVLRELRAEGVAVDAVVDPEASTGLMLKESPTQGTTRVSYYRSASAGSRLNVGDLDLDAIASAGVLHVTGITLALSDSAEQAVFAAVDAAVEAGVPVSFDVNHRTALWGDRDPRAAYRRVAELATIVFAGPEEAALLVGPGSPAELARRIADLGPAQVIVKLGEDGCVASIDGEALATHAEQITPLDTVGAGDAFVAGYLVALLDGLAPADRLRQGARCGAFACLGPGDWESLPRRSDLDAFGSGDPVIR</sequence>
<evidence type="ECO:0000256" key="4">
    <source>
        <dbReference type="ARBA" id="ARBA00022777"/>
    </source>
</evidence>
<evidence type="ECO:0000256" key="5">
    <source>
        <dbReference type="ARBA" id="ARBA00022840"/>
    </source>
</evidence>
<dbReference type="InterPro" id="IPR002139">
    <property type="entry name" value="Ribo/fructo_kinase"/>
</dbReference>
<organism evidence="8 9">
    <name type="scientific">Pseudolysinimonas yzui</name>
    <dbReference type="NCBI Taxonomy" id="2708254"/>
    <lineage>
        <taxon>Bacteria</taxon>
        <taxon>Bacillati</taxon>
        <taxon>Actinomycetota</taxon>
        <taxon>Actinomycetes</taxon>
        <taxon>Micrococcales</taxon>
        <taxon>Microbacteriaceae</taxon>
        <taxon>Pseudolysinimonas</taxon>
    </lineage>
</organism>
<protein>
    <submittedName>
        <fullName evidence="8">Ribokinase</fullName>
    </submittedName>
</protein>
<comment type="similarity">
    <text evidence="1 6">Belongs to the carbohydrate kinase PfkB family.</text>
</comment>
<evidence type="ECO:0000313" key="8">
    <source>
        <dbReference type="EMBL" id="GHF22814.1"/>
    </source>
</evidence>
<keyword evidence="5" id="KW-0067">ATP-binding</keyword>
<dbReference type="CDD" id="cd01166">
    <property type="entry name" value="KdgK"/>
    <property type="match status" value="1"/>
</dbReference>
<dbReference type="SUPFAM" id="SSF53613">
    <property type="entry name" value="Ribokinase-like"/>
    <property type="match status" value="1"/>
</dbReference>
<reference evidence="8" key="2">
    <citation type="submission" date="2020-09" db="EMBL/GenBank/DDBJ databases">
        <authorList>
            <person name="Sun Q."/>
            <person name="Zhou Y."/>
        </authorList>
    </citation>
    <scope>NUCLEOTIDE SEQUENCE</scope>
    <source>
        <strain evidence="8">CGMCC 1.16548</strain>
    </source>
</reference>
<dbReference type="InterPro" id="IPR050306">
    <property type="entry name" value="PfkB_Carbo_kinase"/>
</dbReference>
<keyword evidence="4 6" id="KW-0418">Kinase</keyword>
<keyword evidence="2 6" id="KW-0808">Transferase</keyword>
<dbReference type="InterPro" id="IPR029056">
    <property type="entry name" value="Ribokinase-like"/>
</dbReference>
<proteinExistence type="inferred from homology"/>
<name>A0A8J3GRV6_9MICO</name>
<evidence type="ECO:0000256" key="6">
    <source>
        <dbReference type="RuleBase" id="RU003704"/>
    </source>
</evidence>
<feature type="domain" description="Carbohydrate kinase PfkB" evidence="7">
    <location>
        <begin position="5"/>
        <end position="298"/>
    </location>
</feature>
<dbReference type="PROSITE" id="PS00584">
    <property type="entry name" value="PFKB_KINASES_2"/>
    <property type="match status" value="1"/>
</dbReference>
<evidence type="ECO:0000259" key="7">
    <source>
        <dbReference type="Pfam" id="PF00294"/>
    </source>
</evidence>
<gene>
    <name evidence="8" type="ORF">GCM10011600_24960</name>
</gene>
<comment type="caution">
    <text evidence="8">The sequence shown here is derived from an EMBL/GenBank/DDBJ whole genome shotgun (WGS) entry which is preliminary data.</text>
</comment>
<evidence type="ECO:0000313" key="9">
    <source>
        <dbReference type="Proteomes" id="UP000617531"/>
    </source>
</evidence>
<dbReference type="Gene3D" id="3.40.1190.20">
    <property type="match status" value="1"/>
</dbReference>
<dbReference type="GO" id="GO:0008865">
    <property type="term" value="F:fructokinase activity"/>
    <property type="evidence" value="ECO:0007669"/>
    <property type="project" value="UniProtKB-ARBA"/>
</dbReference>
<dbReference type="GO" id="GO:0006000">
    <property type="term" value="P:fructose metabolic process"/>
    <property type="evidence" value="ECO:0007669"/>
    <property type="project" value="UniProtKB-ARBA"/>
</dbReference>
<keyword evidence="9" id="KW-1185">Reference proteome</keyword>
<dbReference type="Proteomes" id="UP000617531">
    <property type="component" value="Unassembled WGS sequence"/>
</dbReference>
<evidence type="ECO:0000256" key="1">
    <source>
        <dbReference type="ARBA" id="ARBA00010688"/>
    </source>
</evidence>
<reference evidence="8" key="1">
    <citation type="journal article" date="2014" name="Int. J. Syst. Evol. Microbiol.">
        <title>Complete genome sequence of Corynebacterium casei LMG S-19264T (=DSM 44701T), isolated from a smear-ripened cheese.</title>
        <authorList>
            <consortium name="US DOE Joint Genome Institute (JGI-PGF)"/>
            <person name="Walter F."/>
            <person name="Albersmeier A."/>
            <person name="Kalinowski J."/>
            <person name="Ruckert C."/>
        </authorList>
    </citation>
    <scope>NUCLEOTIDE SEQUENCE</scope>
    <source>
        <strain evidence="8">CGMCC 1.16548</strain>
    </source>
</reference>
<dbReference type="PRINTS" id="PR00990">
    <property type="entry name" value="RIBOKINASE"/>
</dbReference>
<dbReference type="EMBL" id="BNAI01000006">
    <property type="protein sequence ID" value="GHF22814.1"/>
    <property type="molecule type" value="Genomic_DNA"/>
</dbReference>
<dbReference type="GO" id="GO:0005524">
    <property type="term" value="F:ATP binding"/>
    <property type="evidence" value="ECO:0007669"/>
    <property type="project" value="UniProtKB-KW"/>
</dbReference>
<dbReference type="Pfam" id="PF00294">
    <property type="entry name" value="PfkB"/>
    <property type="match status" value="1"/>
</dbReference>
<evidence type="ECO:0000256" key="2">
    <source>
        <dbReference type="ARBA" id="ARBA00022679"/>
    </source>
</evidence>
<dbReference type="PANTHER" id="PTHR43085:SF1">
    <property type="entry name" value="PSEUDOURIDINE KINASE-RELATED"/>
    <property type="match status" value="1"/>
</dbReference>
<dbReference type="PANTHER" id="PTHR43085">
    <property type="entry name" value="HEXOKINASE FAMILY MEMBER"/>
    <property type="match status" value="1"/>
</dbReference>
<dbReference type="AlphaFoldDB" id="A0A8J3GRV6"/>
<accession>A0A8J3GRV6</accession>